<dbReference type="InterPro" id="IPR041667">
    <property type="entry name" value="Cupin_8"/>
</dbReference>
<evidence type="ECO:0000313" key="3">
    <source>
        <dbReference type="Proteomes" id="UP000272888"/>
    </source>
</evidence>
<accession>A0A3A8Q362</accession>
<dbReference type="EMBL" id="RAWB01000087">
    <property type="protein sequence ID" value="RKH61891.1"/>
    <property type="molecule type" value="Genomic_DNA"/>
</dbReference>
<dbReference type="PROSITE" id="PS51184">
    <property type="entry name" value="JMJC"/>
    <property type="match status" value="1"/>
</dbReference>
<feature type="domain" description="JmjC" evidence="1">
    <location>
        <begin position="101"/>
        <end position="264"/>
    </location>
</feature>
<proteinExistence type="predicted"/>
<reference evidence="3" key="1">
    <citation type="submission" date="2018-09" db="EMBL/GenBank/DDBJ databases">
        <authorList>
            <person name="Livingstone P.G."/>
            <person name="Whitworth D.E."/>
        </authorList>
    </citation>
    <scope>NUCLEOTIDE SEQUENCE [LARGE SCALE GENOMIC DNA]</scope>
    <source>
        <strain evidence="3">CA051B</strain>
    </source>
</reference>
<dbReference type="PANTHER" id="PTHR12461">
    <property type="entry name" value="HYPOXIA-INDUCIBLE FACTOR 1 ALPHA INHIBITOR-RELATED"/>
    <property type="match status" value="1"/>
</dbReference>
<evidence type="ECO:0000259" key="1">
    <source>
        <dbReference type="PROSITE" id="PS51184"/>
    </source>
</evidence>
<protein>
    <recommendedName>
        <fullName evidence="1">JmjC domain-containing protein</fullName>
    </recommendedName>
</protein>
<dbReference type="AlphaFoldDB" id="A0A3A8Q362"/>
<dbReference type="Pfam" id="PF13621">
    <property type="entry name" value="Cupin_8"/>
    <property type="match status" value="1"/>
</dbReference>
<evidence type="ECO:0000313" key="2">
    <source>
        <dbReference type="EMBL" id="RKH61891.1"/>
    </source>
</evidence>
<dbReference type="Proteomes" id="UP000272888">
    <property type="component" value="Unassembled WGS sequence"/>
</dbReference>
<name>A0A3A8Q362_9BACT</name>
<gene>
    <name evidence="2" type="ORF">D7V93_10955</name>
</gene>
<dbReference type="SMART" id="SM00558">
    <property type="entry name" value="JmjC"/>
    <property type="match status" value="1"/>
</dbReference>
<dbReference type="Gene3D" id="2.60.120.650">
    <property type="entry name" value="Cupin"/>
    <property type="match status" value="1"/>
</dbReference>
<sequence>MKCLDNVERIPAPSREVLFERYVRPGRPVILTDLFDGQPVRALESVEAARALLGPEPVKLSERQLVAAMRALDAASSGTPSVEPTPPACPTVGDYLDLLGAEPRTPWVMNELPTPASLRARIQLPDLLAPPPGHPAPEGYLRSFAHLHNAGSATDLHFDSDGRQVFMLQVFGRKRYILFPPSAGPKLHPVANYGTALLARFPEEEKLAFLRFAGAWDCVLEPGETLLMPAFVWHHVEYLDLSLSVNFRIADHGGMARYLLRHLHWDVHSQNVTRALLYEEPGRSRHDALFQELRRACEARYASPLERYRHMRTLLRDVASRLCPGTVDTDYFLSTLGPMAPWVPQLYRVYAGAPSTAALTEALPPDSGWLEAA</sequence>
<organism evidence="2 3">
    <name type="scientific">Corallococcus llansteffanensis</name>
    <dbReference type="NCBI Taxonomy" id="2316731"/>
    <lineage>
        <taxon>Bacteria</taxon>
        <taxon>Pseudomonadati</taxon>
        <taxon>Myxococcota</taxon>
        <taxon>Myxococcia</taxon>
        <taxon>Myxococcales</taxon>
        <taxon>Cystobacterineae</taxon>
        <taxon>Myxococcaceae</taxon>
        <taxon>Corallococcus</taxon>
    </lineage>
</organism>
<comment type="caution">
    <text evidence="2">The sequence shown here is derived from an EMBL/GenBank/DDBJ whole genome shotgun (WGS) entry which is preliminary data.</text>
</comment>
<keyword evidence="3" id="KW-1185">Reference proteome</keyword>
<dbReference type="InterPro" id="IPR003347">
    <property type="entry name" value="JmjC_dom"/>
</dbReference>
<dbReference type="SUPFAM" id="SSF51197">
    <property type="entry name" value="Clavaminate synthase-like"/>
    <property type="match status" value="1"/>
</dbReference>
<dbReference type="RefSeq" id="WP_120643344.1">
    <property type="nucleotide sequence ID" value="NZ_RAWB01000087.1"/>
</dbReference>
<dbReference type="PANTHER" id="PTHR12461:SF105">
    <property type="entry name" value="HYPOXIA-INDUCIBLE FACTOR 1-ALPHA INHIBITOR"/>
    <property type="match status" value="1"/>
</dbReference>